<organism evidence="8 9">
    <name type="scientific">Exophiala aquamarina CBS 119918</name>
    <dbReference type="NCBI Taxonomy" id="1182545"/>
    <lineage>
        <taxon>Eukaryota</taxon>
        <taxon>Fungi</taxon>
        <taxon>Dikarya</taxon>
        <taxon>Ascomycota</taxon>
        <taxon>Pezizomycotina</taxon>
        <taxon>Eurotiomycetes</taxon>
        <taxon>Chaetothyriomycetidae</taxon>
        <taxon>Chaetothyriales</taxon>
        <taxon>Herpotrichiellaceae</taxon>
        <taxon>Exophiala</taxon>
    </lineage>
</organism>
<dbReference type="Proteomes" id="UP000027920">
    <property type="component" value="Unassembled WGS sequence"/>
</dbReference>
<protein>
    <submittedName>
        <fullName evidence="8">Cyclohexanone monooxygenase</fullName>
    </submittedName>
</protein>
<name>A0A072NZQ4_9EURO</name>
<keyword evidence="3" id="KW-0285">Flavoprotein</keyword>
<dbReference type="GO" id="GO:0004497">
    <property type="term" value="F:monooxygenase activity"/>
    <property type="evidence" value="ECO:0007669"/>
    <property type="project" value="UniProtKB-KW"/>
</dbReference>
<evidence type="ECO:0000313" key="9">
    <source>
        <dbReference type="Proteomes" id="UP000027920"/>
    </source>
</evidence>
<evidence type="ECO:0000256" key="7">
    <source>
        <dbReference type="ARBA" id="ARBA00023033"/>
    </source>
</evidence>
<reference evidence="8 9" key="1">
    <citation type="submission" date="2013-03" db="EMBL/GenBank/DDBJ databases">
        <title>The Genome Sequence of Exophiala aquamarina CBS 119918.</title>
        <authorList>
            <consortium name="The Broad Institute Genomics Platform"/>
            <person name="Cuomo C."/>
            <person name="de Hoog S."/>
            <person name="Gorbushina A."/>
            <person name="Walker B."/>
            <person name="Young S.K."/>
            <person name="Zeng Q."/>
            <person name="Gargeya S."/>
            <person name="Fitzgerald M."/>
            <person name="Haas B."/>
            <person name="Abouelleil A."/>
            <person name="Allen A.W."/>
            <person name="Alvarado L."/>
            <person name="Arachchi H.M."/>
            <person name="Berlin A.M."/>
            <person name="Chapman S.B."/>
            <person name="Gainer-Dewar J."/>
            <person name="Goldberg J."/>
            <person name="Griggs A."/>
            <person name="Gujja S."/>
            <person name="Hansen M."/>
            <person name="Howarth C."/>
            <person name="Imamovic A."/>
            <person name="Ireland A."/>
            <person name="Larimer J."/>
            <person name="McCowan C."/>
            <person name="Murphy C."/>
            <person name="Pearson M."/>
            <person name="Poon T.W."/>
            <person name="Priest M."/>
            <person name="Roberts A."/>
            <person name="Saif S."/>
            <person name="Shea T."/>
            <person name="Sisk P."/>
            <person name="Sykes S."/>
            <person name="Wortman J."/>
            <person name="Nusbaum C."/>
            <person name="Birren B."/>
        </authorList>
    </citation>
    <scope>NUCLEOTIDE SEQUENCE [LARGE SCALE GENOMIC DNA]</scope>
    <source>
        <strain evidence="8 9">CBS 119918</strain>
    </source>
</reference>
<dbReference type="Gene3D" id="3.50.50.60">
    <property type="entry name" value="FAD/NAD(P)-binding domain"/>
    <property type="match status" value="1"/>
</dbReference>
<dbReference type="HOGENOM" id="CLU_2740026_0_0_1"/>
<comment type="cofactor">
    <cofactor evidence="1">
        <name>FAD</name>
        <dbReference type="ChEBI" id="CHEBI:57692"/>
    </cofactor>
</comment>
<evidence type="ECO:0000256" key="5">
    <source>
        <dbReference type="ARBA" id="ARBA00022857"/>
    </source>
</evidence>
<dbReference type="STRING" id="1182545.A0A072NZQ4"/>
<dbReference type="EMBL" id="AMGV01000015">
    <property type="protein sequence ID" value="KEF53091.1"/>
    <property type="molecule type" value="Genomic_DNA"/>
</dbReference>
<dbReference type="PANTHER" id="PTHR43098">
    <property type="entry name" value="L-ORNITHINE N(5)-MONOOXYGENASE-RELATED"/>
    <property type="match status" value="1"/>
</dbReference>
<evidence type="ECO:0000256" key="4">
    <source>
        <dbReference type="ARBA" id="ARBA00022827"/>
    </source>
</evidence>
<dbReference type="PANTHER" id="PTHR43098:SF3">
    <property type="entry name" value="L-ORNITHINE N(5)-MONOOXYGENASE-RELATED"/>
    <property type="match status" value="1"/>
</dbReference>
<evidence type="ECO:0000313" key="8">
    <source>
        <dbReference type="EMBL" id="KEF53091.1"/>
    </source>
</evidence>
<comment type="similarity">
    <text evidence="2">Belongs to the FAD-binding monooxygenase family.</text>
</comment>
<keyword evidence="7 8" id="KW-0503">Monooxygenase</keyword>
<proteinExistence type="inferred from homology"/>
<dbReference type="InterPro" id="IPR036188">
    <property type="entry name" value="FAD/NAD-bd_sf"/>
</dbReference>
<evidence type="ECO:0000256" key="1">
    <source>
        <dbReference type="ARBA" id="ARBA00001974"/>
    </source>
</evidence>
<dbReference type="VEuPathDB" id="FungiDB:A1O9_10999"/>
<accession>A0A072NZQ4</accession>
<evidence type="ECO:0000256" key="6">
    <source>
        <dbReference type="ARBA" id="ARBA00023002"/>
    </source>
</evidence>
<evidence type="ECO:0000256" key="2">
    <source>
        <dbReference type="ARBA" id="ARBA00010139"/>
    </source>
</evidence>
<keyword evidence="6" id="KW-0560">Oxidoreductase</keyword>
<dbReference type="OrthoDB" id="66881at2759"/>
<keyword evidence="5" id="KW-0521">NADP</keyword>
<sequence>MLEAGDGVGGTCPGARTDSKSWIYILNLSKELNDDWTWKERSPTQPEMLEHLNHVADRFHICAKISNLRHG</sequence>
<dbReference type="GeneID" id="25285900"/>
<gene>
    <name evidence="8" type="ORF">A1O9_10999</name>
</gene>
<dbReference type="RefSeq" id="XP_013255681.1">
    <property type="nucleotide sequence ID" value="XM_013400227.1"/>
</dbReference>
<dbReference type="AlphaFoldDB" id="A0A072NZQ4"/>
<comment type="caution">
    <text evidence="8">The sequence shown here is derived from an EMBL/GenBank/DDBJ whole genome shotgun (WGS) entry which is preliminary data.</text>
</comment>
<keyword evidence="4" id="KW-0274">FAD</keyword>
<keyword evidence="9" id="KW-1185">Reference proteome</keyword>
<evidence type="ECO:0000256" key="3">
    <source>
        <dbReference type="ARBA" id="ARBA00022630"/>
    </source>
</evidence>
<dbReference type="InterPro" id="IPR050775">
    <property type="entry name" value="FAD-binding_Monooxygenases"/>
</dbReference>